<dbReference type="InterPro" id="IPR035979">
    <property type="entry name" value="RBD_domain_sf"/>
</dbReference>
<feature type="compositionally biased region" description="Low complexity" evidence="1">
    <location>
        <begin position="17"/>
        <end position="45"/>
    </location>
</feature>
<evidence type="ECO:0000313" key="3">
    <source>
        <dbReference type="Proteomes" id="UP000054097"/>
    </source>
</evidence>
<evidence type="ECO:0000256" key="1">
    <source>
        <dbReference type="SAM" id="MobiDB-lite"/>
    </source>
</evidence>
<dbReference type="STRING" id="933852.A0A0C3B3V0"/>
<dbReference type="OrthoDB" id="6159137at2759"/>
<feature type="compositionally biased region" description="Basic and acidic residues" evidence="1">
    <location>
        <begin position="46"/>
        <end position="62"/>
    </location>
</feature>
<reference evidence="3" key="2">
    <citation type="submission" date="2015-01" db="EMBL/GenBank/DDBJ databases">
        <title>Evolutionary Origins and Diversification of the Mycorrhizal Mutualists.</title>
        <authorList>
            <consortium name="DOE Joint Genome Institute"/>
            <consortium name="Mycorrhizal Genomics Consortium"/>
            <person name="Kohler A."/>
            <person name="Kuo A."/>
            <person name="Nagy L.G."/>
            <person name="Floudas D."/>
            <person name="Copeland A."/>
            <person name="Barry K.W."/>
            <person name="Cichocki N."/>
            <person name="Veneault-Fourrey C."/>
            <person name="LaButti K."/>
            <person name="Lindquist E.A."/>
            <person name="Lipzen A."/>
            <person name="Lundell T."/>
            <person name="Morin E."/>
            <person name="Murat C."/>
            <person name="Riley R."/>
            <person name="Ohm R."/>
            <person name="Sun H."/>
            <person name="Tunlid A."/>
            <person name="Henrissat B."/>
            <person name="Grigoriev I.V."/>
            <person name="Hibbett D.S."/>
            <person name="Martin F."/>
        </authorList>
    </citation>
    <scope>NUCLEOTIDE SEQUENCE [LARGE SCALE GENOMIC DNA]</scope>
    <source>
        <strain evidence="3">MAFF 305830</strain>
    </source>
</reference>
<dbReference type="Gene3D" id="3.30.70.330">
    <property type="match status" value="1"/>
</dbReference>
<dbReference type="EMBL" id="KN824282">
    <property type="protein sequence ID" value="KIM31500.1"/>
    <property type="molecule type" value="Genomic_DNA"/>
</dbReference>
<feature type="region of interest" description="Disordered" evidence="1">
    <location>
        <begin position="193"/>
        <end position="241"/>
    </location>
</feature>
<dbReference type="HOGENOM" id="CLU_056747_0_0_1"/>
<dbReference type="Proteomes" id="UP000054097">
    <property type="component" value="Unassembled WGS sequence"/>
</dbReference>
<dbReference type="AlphaFoldDB" id="A0A0C3B3V0"/>
<protein>
    <recommendedName>
        <fullName evidence="4">RRM domain-containing protein</fullName>
    </recommendedName>
</protein>
<reference evidence="2 3" key="1">
    <citation type="submission" date="2014-04" db="EMBL/GenBank/DDBJ databases">
        <authorList>
            <consortium name="DOE Joint Genome Institute"/>
            <person name="Kuo A."/>
            <person name="Zuccaro A."/>
            <person name="Kohler A."/>
            <person name="Nagy L.G."/>
            <person name="Floudas D."/>
            <person name="Copeland A."/>
            <person name="Barry K.W."/>
            <person name="Cichocki N."/>
            <person name="Veneault-Fourrey C."/>
            <person name="LaButti K."/>
            <person name="Lindquist E.A."/>
            <person name="Lipzen A."/>
            <person name="Lundell T."/>
            <person name="Morin E."/>
            <person name="Murat C."/>
            <person name="Sun H."/>
            <person name="Tunlid A."/>
            <person name="Henrissat B."/>
            <person name="Grigoriev I.V."/>
            <person name="Hibbett D.S."/>
            <person name="Martin F."/>
            <person name="Nordberg H.P."/>
            <person name="Cantor M.N."/>
            <person name="Hua S.X."/>
        </authorList>
    </citation>
    <scope>NUCLEOTIDE SEQUENCE [LARGE SCALE GENOMIC DNA]</scope>
    <source>
        <strain evidence="2 3">MAFF 305830</strain>
    </source>
</reference>
<dbReference type="InterPro" id="IPR012677">
    <property type="entry name" value="Nucleotide-bd_a/b_plait_sf"/>
</dbReference>
<dbReference type="CDD" id="cd00590">
    <property type="entry name" value="RRM_SF"/>
    <property type="match status" value="1"/>
</dbReference>
<sequence>MSSSGLSLAERLNVSVPGGRVGRVRAGGVRRPSPYGSKPPSSSGKFGDREESQRDLDSPWTHDKFAKHNGIEGGELGARIAGNEIFSRCGAITEYRLLSPPSASSVRVFLHFETSQGAQTAVTQFDKQTADGRTLNVFTVSAGPLGSRLGVAGRKGPPKGNVDLLADTTSSGGMRSDELIARDPRAKVILDPSGINKLLEPASTKPSQGGPRRGGGRGRSGRGARGQGGPVRSLSDRMVLD</sequence>
<gene>
    <name evidence="2" type="ORF">M408DRAFT_320674</name>
</gene>
<dbReference type="GO" id="GO:0003676">
    <property type="term" value="F:nucleic acid binding"/>
    <property type="evidence" value="ECO:0007669"/>
    <property type="project" value="InterPro"/>
</dbReference>
<proteinExistence type="predicted"/>
<dbReference type="SUPFAM" id="SSF54928">
    <property type="entry name" value="RNA-binding domain, RBD"/>
    <property type="match status" value="1"/>
</dbReference>
<accession>A0A0C3B3V0</accession>
<evidence type="ECO:0000313" key="2">
    <source>
        <dbReference type="EMBL" id="KIM31500.1"/>
    </source>
</evidence>
<name>A0A0C3B3V0_SERVB</name>
<feature type="region of interest" description="Disordered" evidence="1">
    <location>
        <begin position="17"/>
        <end position="62"/>
    </location>
</feature>
<organism evidence="2 3">
    <name type="scientific">Serendipita vermifera MAFF 305830</name>
    <dbReference type="NCBI Taxonomy" id="933852"/>
    <lineage>
        <taxon>Eukaryota</taxon>
        <taxon>Fungi</taxon>
        <taxon>Dikarya</taxon>
        <taxon>Basidiomycota</taxon>
        <taxon>Agaricomycotina</taxon>
        <taxon>Agaricomycetes</taxon>
        <taxon>Sebacinales</taxon>
        <taxon>Serendipitaceae</taxon>
        <taxon>Serendipita</taxon>
    </lineage>
</organism>
<evidence type="ECO:0008006" key="4">
    <source>
        <dbReference type="Google" id="ProtNLM"/>
    </source>
</evidence>
<keyword evidence="3" id="KW-1185">Reference proteome</keyword>